<evidence type="ECO:0000313" key="2">
    <source>
        <dbReference type="Proteomes" id="UP000530514"/>
    </source>
</evidence>
<dbReference type="RefSeq" id="WP_033099962.1">
    <property type="nucleotide sequence ID" value="NZ_JACEIP010000022.1"/>
</dbReference>
<dbReference type="AlphaFoldDB" id="A0A7W2AJE7"/>
<proteinExistence type="predicted"/>
<gene>
    <name evidence="1" type="ORF">H1164_13165</name>
</gene>
<comment type="caution">
    <text evidence="1">The sequence shown here is derived from an EMBL/GenBank/DDBJ whole genome shotgun (WGS) entry which is preliminary data.</text>
</comment>
<reference evidence="1 2" key="1">
    <citation type="submission" date="2020-07" db="EMBL/GenBank/DDBJ databases">
        <authorList>
            <person name="Feng H."/>
        </authorList>
    </citation>
    <scope>NUCLEOTIDE SEQUENCE [LARGE SCALE GENOMIC DNA]</scope>
    <source>
        <strain evidence="2">s-11</strain>
    </source>
</reference>
<dbReference type="Proteomes" id="UP000530514">
    <property type="component" value="Unassembled WGS sequence"/>
</dbReference>
<evidence type="ECO:0000313" key="1">
    <source>
        <dbReference type="EMBL" id="MBA4543838.1"/>
    </source>
</evidence>
<protein>
    <submittedName>
        <fullName evidence="1">Uncharacterized protein</fullName>
    </submittedName>
</protein>
<name>A0A7W2AJE7_9BACL</name>
<organism evidence="1 2">
    <name type="scientific">Thermoactinomyces daqus</name>
    <dbReference type="NCBI Taxonomy" id="1329516"/>
    <lineage>
        <taxon>Bacteria</taxon>
        <taxon>Bacillati</taxon>
        <taxon>Bacillota</taxon>
        <taxon>Bacilli</taxon>
        <taxon>Bacillales</taxon>
        <taxon>Thermoactinomycetaceae</taxon>
        <taxon>Thermoactinomyces</taxon>
    </lineage>
</organism>
<dbReference type="EMBL" id="JACEIP010000022">
    <property type="protein sequence ID" value="MBA4543838.1"/>
    <property type="molecule type" value="Genomic_DNA"/>
</dbReference>
<keyword evidence="2" id="KW-1185">Reference proteome</keyword>
<accession>A0A7W2AJE7</accession>
<sequence>MASYDLFPSCVPSYDFFSGGKPYTIWQSTTEKYGVIRAERRIEQEKIDFILANKLKDEHRLLMKYIYYEPWKFKGVEWFTKKHRWSKRKYYRVKEEVDKFIELLDKRESF</sequence>